<dbReference type="Proteomes" id="UP000003900">
    <property type="component" value="Unassembled WGS sequence"/>
</dbReference>
<keyword evidence="2 5" id="KW-0813">Transport</keyword>
<evidence type="ECO:0000256" key="2">
    <source>
        <dbReference type="ARBA" id="ARBA00022448"/>
    </source>
</evidence>
<keyword evidence="5" id="KW-0472">Membrane</keyword>
<organism evidence="6 7">
    <name type="scientific">Paenibacillus dendritiformis C454</name>
    <dbReference type="NCBI Taxonomy" id="1131935"/>
    <lineage>
        <taxon>Bacteria</taxon>
        <taxon>Bacillati</taxon>
        <taxon>Bacillota</taxon>
        <taxon>Bacilli</taxon>
        <taxon>Bacillales</taxon>
        <taxon>Paenibacillaceae</taxon>
        <taxon>Paenibacillus</taxon>
    </lineage>
</organism>
<dbReference type="AlphaFoldDB" id="H3SEF2"/>
<comment type="caution">
    <text evidence="6">The sequence shown here is derived from an EMBL/GenBank/DDBJ whole genome shotgun (WGS) entry which is preliminary data.</text>
</comment>
<sequence length="428" mass="46441">MSRRFFISILSSALVFLLLAACSVQNTKSANEAGDSLQQHAGEAGLQPEKGAKLLVWESKGPELDFLKAVAEDFEKEYGVNVTVEAVPAIDSVTKLATDGPAGIGADVFSAPHDHLGNAVMAGLVLQNDVYDEPVKQHIMDSALEGVSYDGVLYGFPTAIDTYALYYNKKMLNQAPATYEELIQFAQTYNDPKNKQYAFMWNVGQLYQTYSFLAGYGGYIFGDGGKDAGDIGLSNAGSVAGAAFLQSLKNILPINSNDINDNIITGFFIEGKTAAIIGGPWLITDVNNAGLDYGVAPLPLLPNGEHPRSLSGIRALYVSSYTEYPAAAKLFASYATSRQHIVKRYEMTMQLPPRQDMMEEPIIKQDANALAFLEQTKYSVPMPSIPEMGNVWVPAGAALAAIWNDKQEPEMVLKKAVEQINTAIRAKK</sequence>
<dbReference type="PROSITE" id="PS51257">
    <property type="entry name" value="PROKAR_LIPOPROTEIN"/>
    <property type="match status" value="1"/>
</dbReference>
<dbReference type="OrthoDB" id="9766758at2"/>
<keyword evidence="5" id="KW-0449">Lipoprotein</keyword>
<dbReference type="InterPro" id="IPR006060">
    <property type="entry name" value="Maltose/Cyclodextrin-bd"/>
</dbReference>
<evidence type="ECO:0000313" key="6">
    <source>
        <dbReference type="EMBL" id="EHQ62533.1"/>
    </source>
</evidence>
<feature type="signal peptide" evidence="5">
    <location>
        <begin position="1"/>
        <end position="20"/>
    </location>
</feature>
<evidence type="ECO:0000256" key="4">
    <source>
        <dbReference type="ARBA" id="ARBA00022729"/>
    </source>
</evidence>
<dbReference type="GO" id="GO:0042956">
    <property type="term" value="P:maltodextrin transmembrane transport"/>
    <property type="evidence" value="ECO:0007669"/>
    <property type="project" value="TreeGrafter"/>
</dbReference>
<keyword evidence="3 5" id="KW-0762">Sugar transport</keyword>
<dbReference type="SUPFAM" id="SSF53850">
    <property type="entry name" value="Periplasmic binding protein-like II"/>
    <property type="match status" value="1"/>
</dbReference>
<dbReference type="GO" id="GO:0055052">
    <property type="term" value="C:ATP-binding cassette (ABC) transporter complex, substrate-binding subunit-containing"/>
    <property type="evidence" value="ECO:0007669"/>
    <property type="project" value="TreeGrafter"/>
</dbReference>
<comment type="subcellular location">
    <subcellularLocation>
        <location evidence="5">Cell membrane</location>
        <topology evidence="5">Lipid-anchor</topology>
    </subcellularLocation>
</comment>
<evidence type="ECO:0000313" key="7">
    <source>
        <dbReference type="Proteomes" id="UP000003900"/>
    </source>
</evidence>
<evidence type="ECO:0000256" key="3">
    <source>
        <dbReference type="ARBA" id="ARBA00022597"/>
    </source>
</evidence>
<dbReference type="PRINTS" id="PR00181">
    <property type="entry name" value="MALTOSEBP"/>
</dbReference>
<dbReference type="GO" id="GO:1901982">
    <property type="term" value="F:maltose binding"/>
    <property type="evidence" value="ECO:0007669"/>
    <property type="project" value="TreeGrafter"/>
</dbReference>
<keyword evidence="7" id="KW-1185">Reference proteome</keyword>
<dbReference type="GO" id="GO:0015144">
    <property type="term" value="F:carbohydrate transmembrane transporter activity"/>
    <property type="evidence" value="ECO:0007669"/>
    <property type="project" value="InterPro"/>
</dbReference>
<dbReference type="GO" id="GO:0015768">
    <property type="term" value="P:maltose transport"/>
    <property type="evidence" value="ECO:0007669"/>
    <property type="project" value="TreeGrafter"/>
</dbReference>
<dbReference type="Pfam" id="PF13416">
    <property type="entry name" value="SBP_bac_8"/>
    <property type="match status" value="1"/>
</dbReference>
<dbReference type="EMBL" id="AHKH01000019">
    <property type="protein sequence ID" value="EHQ62533.1"/>
    <property type="molecule type" value="Genomic_DNA"/>
</dbReference>
<keyword evidence="4 5" id="KW-0732">Signal</keyword>
<keyword evidence="5" id="KW-1003">Cell membrane</keyword>
<protein>
    <recommendedName>
        <fullName evidence="5">Maltodextrin-binding protein</fullName>
    </recommendedName>
</protein>
<proteinExistence type="inferred from homology"/>
<dbReference type="STRING" id="1131935.PDENDC454_09515"/>
<feature type="chain" id="PRO_5039742444" description="Maltodextrin-binding protein" evidence="5">
    <location>
        <begin position="21"/>
        <end position="428"/>
    </location>
</feature>
<dbReference type="InterPro" id="IPR006059">
    <property type="entry name" value="SBP"/>
</dbReference>
<gene>
    <name evidence="6" type="ORF">PDENDC454_09515</name>
</gene>
<dbReference type="CDD" id="cd13586">
    <property type="entry name" value="PBP2_Maltose_binding_like"/>
    <property type="match status" value="1"/>
</dbReference>
<dbReference type="PATRIC" id="fig|1131935.3.peg.1957"/>
<evidence type="ECO:0000256" key="1">
    <source>
        <dbReference type="ARBA" id="ARBA00008520"/>
    </source>
</evidence>
<dbReference type="Gene3D" id="3.40.190.10">
    <property type="entry name" value="Periplasmic binding protein-like II"/>
    <property type="match status" value="2"/>
</dbReference>
<comment type="similarity">
    <text evidence="1 5">Belongs to the bacterial solute-binding protein 1 family.</text>
</comment>
<name>H3SEF2_9BACL</name>
<evidence type="ECO:0000256" key="5">
    <source>
        <dbReference type="RuleBase" id="RU365005"/>
    </source>
</evidence>
<reference evidence="6 7" key="1">
    <citation type="journal article" date="2012" name="J. Bacteriol.">
        <title>Genome Sequence of the Pattern-Forming Social Bacterium Paenibacillus dendritiformis C454 Chiral Morphotype.</title>
        <authorList>
            <person name="Sirota-Madi A."/>
            <person name="Olender T."/>
            <person name="Helman Y."/>
            <person name="Brainis I."/>
            <person name="Finkelshtein A."/>
            <person name="Roth D."/>
            <person name="Hagai E."/>
            <person name="Leshkowitz D."/>
            <person name="Brodsky L."/>
            <person name="Galatenko V."/>
            <person name="Nikolaev V."/>
            <person name="Gutnick D.L."/>
            <person name="Lancet D."/>
            <person name="Ben-Jacob E."/>
        </authorList>
    </citation>
    <scope>NUCLEOTIDE SEQUENCE [LARGE SCALE GENOMIC DNA]</scope>
    <source>
        <strain evidence="6 7">C454</strain>
    </source>
</reference>
<dbReference type="RefSeq" id="WP_006676414.1">
    <property type="nucleotide sequence ID" value="NZ_AHKH01000019.1"/>
</dbReference>
<dbReference type="PANTHER" id="PTHR30061">
    <property type="entry name" value="MALTOSE-BINDING PERIPLASMIC PROTEIN"/>
    <property type="match status" value="1"/>
</dbReference>
<accession>H3SEF2</accession>
<dbReference type="PANTHER" id="PTHR30061:SF50">
    <property type="entry name" value="MALTOSE_MALTODEXTRIN-BINDING PERIPLASMIC PROTEIN"/>
    <property type="match status" value="1"/>
</dbReference>